<protein>
    <submittedName>
        <fullName evidence="3">UPF0481 protein At3g47200-like</fullName>
    </submittedName>
</protein>
<keyword evidence="2" id="KW-1185">Reference proteome</keyword>
<evidence type="ECO:0000313" key="3">
    <source>
        <dbReference type="RefSeq" id="XP_019703707.2"/>
    </source>
</evidence>
<feature type="transmembrane region" description="Helical" evidence="1">
    <location>
        <begin position="453"/>
        <end position="474"/>
    </location>
</feature>
<name>A0A6J0PER9_ELAGV</name>
<accession>A0A6J0PER9</accession>
<dbReference type="InParanoid" id="A0A6J0PER9"/>
<dbReference type="AlphaFoldDB" id="A0A6J0PER9"/>
<keyword evidence="1" id="KW-0812">Transmembrane</keyword>
<sequence length="488" mass="56903">MPSTGSKMDEAWINTVRDHVKSACPMDHADSPCTIFMVPEHIRQLAPEAYKPMIVFLGPFHHQYPYESSVMQDHKWRSVQHLLSRHGSQEYANKLLDECLFKLEERDAEVRSCYSKELHPWLRAQQLALIMLLDGCFIIYLMLKMKESTDQTREGEVVLNIEGKKKLPEYPTVAGLFTLDLVFHDLLKLENQIPFFIIQLLFDELKPCEDEMIDLVDLGLQLFKDIHPNESKSFKKKSPSEYHHLLHLFHSSRIPSEKLVTSKWKKAEVASSQGSTRGTPTSTPKWIPSAIELERCGVEFKKKEPANNFLDITFKRRKIKVTPLFCLLKLYWMFKSGRMEIPPLQIYDYTGTLFRNCIAFEQCYFDTEMYITVYALFMDCIIDQAEDVRLLHLEGILEHKLSSDKAVAELFNKLGCQIHFTWEKNYLTNQITKINNFCDSRWHKWLAALRRDYLGNPWAIISVFAAFIFLLLTIEQSVFAALSYHHSS</sequence>
<evidence type="ECO:0000313" key="2">
    <source>
        <dbReference type="Proteomes" id="UP000504607"/>
    </source>
</evidence>
<dbReference type="Proteomes" id="UP000504607">
    <property type="component" value="Chromosome 2"/>
</dbReference>
<keyword evidence="1" id="KW-0472">Membrane</keyword>
<dbReference type="OrthoDB" id="1936937at2759"/>
<organism evidence="2 3">
    <name type="scientific">Elaeis guineensis var. tenera</name>
    <name type="common">Oil palm</name>
    <dbReference type="NCBI Taxonomy" id="51953"/>
    <lineage>
        <taxon>Eukaryota</taxon>
        <taxon>Viridiplantae</taxon>
        <taxon>Streptophyta</taxon>
        <taxon>Embryophyta</taxon>
        <taxon>Tracheophyta</taxon>
        <taxon>Spermatophyta</taxon>
        <taxon>Magnoliopsida</taxon>
        <taxon>Liliopsida</taxon>
        <taxon>Arecaceae</taxon>
        <taxon>Arecoideae</taxon>
        <taxon>Cocoseae</taxon>
        <taxon>Elaeidinae</taxon>
        <taxon>Elaeis</taxon>
    </lineage>
</organism>
<dbReference type="PANTHER" id="PTHR31170">
    <property type="entry name" value="BNAC04G53230D PROTEIN"/>
    <property type="match status" value="1"/>
</dbReference>
<evidence type="ECO:0000256" key="1">
    <source>
        <dbReference type="SAM" id="Phobius"/>
    </source>
</evidence>
<dbReference type="KEGG" id="egu:105037957"/>
<dbReference type="Pfam" id="PF03140">
    <property type="entry name" value="DUF247"/>
    <property type="match status" value="1"/>
</dbReference>
<dbReference type="PANTHER" id="PTHR31170:SF25">
    <property type="entry name" value="BNAA09G04570D PROTEIN"/>
    <property type="match status" value="1"/>
</dbReference>
<proteinExistence type="predicted"/>
<feature type="transmembrane region" description="Helical" evidence="1">
    <location>
        <begin position="124"/>
        <end position="143"/>
    </location>
</feature>
<reference evidence="3" key="1">
    <citation type="submission" date="2025-08" db="UniProtKB">
        <authorList>
            <consortium name="RefSeq"/>
        </authorList>
    </citation>
    <scope>IDENTIFICATION</scope>
</reference>
<dbReference type="RefSeq" id="XP_019703707.2">
    <property type="nucleotide sequence ID" value="XM_019848148.2"/>
</dbReference>
<dbReference type="InterPro" id="IPR004158">
    <property type="entry name" value="DUF247_pln"/>
</dbReference>
<gene>
    <name evidence="3" type="primary">LOC105037957</name>
</gene>
<keyword evidence="1" id="KW-1133">Transmembrane helix</keyword>